<evidence type="ECO:0000256" key="10">
    <source>
        <dbReference type="ARBA" id="ARBA00066739"/>
    </source>
</evidence>
<evidence type="ECO:0000256" key="5">
    <source>
        <dbReference type="ARBA" id="ARBA00023004"/>
    </source>
</evidence>
<dbReference type="AlphaFoldDB" id="A0A1E5FZV0"/>
<dbReference type="GO" id="GO:0051539">
    <property type="term" value="F:4 iron, 4 sulfur cluster binding"/>
    <property type="evidence" value="ECO:0007669"/>
    <property type="project" value="UniProtKB-KW"/>
</dbReference>
<dbReference type="Pfam" id="PF04055">
    <property type="entry name" value="Radical_SAM"/>
    <property type="match status" value="1"/>
</dbReference>
<dbReference type="PANTHER" id="PTHR11228:SF7">
    <property type="entry name" value="PQQA PEPTIDE CYCLASE"/>
    <property type="match status" value="1"/>
</dbReference>
<dbReference type="CDD" id="cd21123">
    <property type="entry name" value="SPASM_MftC-like"/>
    <property type="match status" value="1"/>
</dbReference>
<dbReference type="NCBIfam" id="TIGR04054">
    <property type="entry name" value="rSAM_NirJ1"/>
    <property type="match status" value="1"/>
</dbReference>
<evidence type="ECO:0000256" key="9">
    <source>
        <dbReference type="ARBA" id="ARBA00051925"/>
    </source>
</evidence>
<dbReference type="STRING" id="766136.BHF68_10125"/>
<evidence type="ECO:0000256" key="7">
    <source>
        <dbReference type="ARBA" id="ARBA00023239"/>
    </source>
</evidence>
<organism evidence="16 17">
    <name type="scientific">Desulfuribacillus alkaliarsenatis</name>
    <dbReference type="NCBI Taxonomy" id="766136"/>
    <lineage>
        <taxon>Bacteria</taxon>
        <taxon>Bacillati</taxon>
        <taxon>Bacillota</taxon>
        <taxon>Desulfuribacillia</taxon>
        <taxon>Desulfuribacillales</taxon>
        <taxon>Desulfuribacillaceae</taxon>
        <taxon>Desulfuribacillus</taxon>
    </lineage>
</organism>
<dbReference type="Pfam" id="PF13186">
    <property type="entry name" value="SPASM"/>
    <property type="match status" value="1"/>
</dbReference>
<dbReference type="InterPro" id="IPR006638">
    <property type="entry name" value="Elp3/MiaA/NifB-like_rSAM"/>
</dbReference>
<reference evidence="16 17" key="1">
    <citation type="submission" date="2016-09" db="EMBL/GenBank/DDBJ databases">
        <title>Draft genome sequence for the type strain of Desulfuribacillus alkaliarsenatis AHT28, an obligately anaerobic, sulfidogenic bacterium isolated from Russian soda lake sediments.</title>
        <authorList>
            <person name="Abin C.A."/>
            <person name="Hollibaugh J.T."/>
        </authorList>
    </citation>
    <scope>NUCLEOTIDE SEQUENCE [LARGE SCALE GENOMIC DNA]</scope>
    <source>
        <strain evidence="16 17">AHT28</strain>
    </source>
</reference>
<evidence type="ECO:0000313" key="17">
    <source>
        <dbReference type="Proteomes" id="UP000094296"/>
    </source>
</evidence>
<keyword evidence="4" id="KW-0479">Metal-binding</keyword>
<dbReference type="SFLD" id="SFLDG01067">
    <property type="entry name" value="SPASM/twitch_domain_containing"/>
    <property type="match status" value="1"/>
</dbReference>
<dbReference type="Proteomes" id="UP000094296">
    <property type="component" value="Unassembled WGS sequence"/>
</dbReference>
<evidence type="ECO:0000256" key="12">
    <source>
        <dbReference type="ARBA" id="ARBA00074337"/>
    </source>
</evidence>
<comment type="cofactor">
    <cofactor evidence="1">
        <name>[4Fe-4S] cluster</name>
        <dbReference type="ChEBI" id="CHEBI:49883"/>
    </cofactor>
</comment>
<feature type="domain" description="Radical SAM core" evidence="15">
    <location>
        <begin position="32"/>
        <end position="243"/>
    </location>
</feature>
<dbReference type="PIRSF" id="PIRSF037420">
    <property type="entry name" value="PQQ_syn_pqqE"/>
    <property type="match status" value="1"/>
</dbReference>
<dbReference type="CDD" id="cd01335">
    <property type="entry name" value="Radical_SAM"/>
    <property type="match status" value="1"/>
</dbReference>
<dbReference type="InterPro" id="IPR023930">
    <property type="entry name" value="NirJ1"/>
</dbReference>
<evidence type="ECO:0000256" key="1">
    <source>
        <dbReference type="ARBA" id="ARBA00001966"/>
    </source>
</evidence>
<evidence type="ECO:0000256" key="11">
    <source>
        <dbReference type="ARBA" id="ARBA00066804"/>
    </source>
</evidence>
<dbReference type="InterPro" id="IPR034480">
    <property type="entry name" value="Heme_synthase-like"/>
</dbReference>
<dbReference type="InterPro" id="IPR017200">
    <property type="entry name" value="PqqE-like"/>
</dbReference>
<dbReference type="SUPFAM" id="SSF102114">
    <property type="entry name" value="Radical SAM enzymes"/>
    <property type="match status" value="1"/>
</dbReference>
<dbReference type="GO" id="GO:0003824">
    <property type="term" value="F:catalytic activity"/>
    <property type="evidence" value="ECO:0007669"/>
    <property type="project" value="InterPro"/>
</dbReference>
<dbReference type="SFLD" id="SFLDG01386">
    <property type="entry name" value="main_SPASM_domain-containing"/>
    <property type="match status" value="1"/>
</dbReference>
<dbReference type="SMART" id="SM00729">
    <property type="entry name" value="Elp3"/>
    <property type="match status" value="1"/>
</dbReference>
<evidence type="ECO:0000259" key="15">
    <source>
        <dbReference type="PROSITE" id="PS51918"/>
    </source>
</evidence>
<accession>A0A1E5FZV0</accession>
<name>A0A1E5FZV0_9FIRM</name>
<dbReference type="InterPro" id="IPR050377">
    <property type="entry name" value="Radical_SAM_PqqE_MftC-like"/>
</dbReference>
<dbReference type="SFLD" id="SFLDS00029">
    <property type="entry name" value="Radical_SAM"/>
    <property type="match status" value="1"/>
</dbReference>
<dbReference type="FunFam" id="3.20.20.70:FF:000188">
    <property type="entry name" value="Mycofactocin radical SAM maturase MftC"/>
    <property type="match status" value="1"/>
</dbReference>
<comment type="catalytic activity">
    <reaction evidence="9">
        <text>[mycofactocin precursor peptide]-C-terminal glycyl-N-{[2-(4-hydroxyphenyl)ethenyl]-3-methylbutanamide} + AH2 + S-adenosyl-L-methionine = [mycofactocin precursor peptide]-C-terminal glycyl-N-{5-[(4-hydroxyphenyl)methyl]-4,4-dimethyl-2-oxopyrrolidin-3-yl}acetamide + 5'-deoxyadenosine + L-methionine + A + H(+)</text>
        <dbReference type="Rhea" id="RHEA:65500"/>
        <dbReference type="Rhea" id="RHEA-COMP:16816"/>
        <dbReference type="Rhea" id="RHEA-COMP:16818"/>
        <dbReference type="ChEBI" id="CHEBI:13193"/>
        <dbReference type="ChEBI" id="CHEBI:15378"/>
        <dbReference type="ChEBI" id="CHEBI:17319"/>
        <dbReference type="ChEBI" id="CHEBI:17499"/>
        <dbReference type="ChEBI" id="CHEBI:57844"/>
        <dbReference type="ChEBI" id="CHEBI:59789"/>
        <dbReference type="ChEBI" id="CHEBI:156517"/>
        <dbReference type="ChEBI" id="CHEBI:156518"/>
        <dbReference type="EC" id="4.1.99.26"/>
    </reaction>
</comment>
<dbReference type="InterPro" id="IPR058240">
    <property type="entry name" value="rSAM_sf"/>
</dbReference>
<dbReference type="NCBIfam" id="TIGR04085">
    <property type="entry name" value="rSAM_more_4Fe4S"/>
    <property type="match status" value="1"/>
</dbReference>
<keyword evidence="17" id="KW-1185">Reference proteome</keyword>
<proteinExistence type="predicted"/>
<evidence type="ECO:0000256" key="14">
    <source>
        <dbReference type="ARBA" id="ARBA00079192"/>
    </source>
</evidence>
<evidence type="ECO:0000256" key="3">
    <source>
        <dbReference type="ARBA" id="ARBA00022691"/>
    </source>
</evidence>
<dbReference type="Gene3D" id="3.20.20.70">
    <property type="entry name" value="Aldolase class I"/>
    <property type="match status" value="1"/>
</dbReference>
<evidence type="ECO:0000256" key="13">
    <source>
        <dbReference type="ARBA" id="ARBA00077306"/>
    </source>
</evidence>
<dbReference type="InterPro" id="IPR023885">
    <property type="entry name" value="4Fe4S-binding_SPASM_dom"/>
</dbReference>
<dbReference type="EMBL" id="MIJE01000033">
    <property type="protein sequence ID" value="OEF96084.1"/>
    <property type="molecule type" value="Genomic_DNA"/>
</dbReference>
<dbReference type="InterPro" id="IPR034479">
    <property type="entry name" value="AhbC-like"/>
</dbReference>
<evidence type="ECO:0000256" key="8">
    <source>
        <dbReference type="ARBA" id="ARBA00051525"/>
    </source>
</evidence>
<comment type="caution">
    <text evidence="16">The sequence shown here is derived from an EMBL/GenBank/DDBJ whole genome shotgun (WGS) entry which is preliminary data.</text>
</comment>
<dbReference type="PANTHER" id="PTHR11228">
    <property type="entry name" value="RADICAL SAM DOMAIN PROTEIN"/>
    <property type="match status" value="1"/>
</dbReference>
<evidence type="ECO:0000256" key="4">
    <source>
        <dbReference type="ARBA" id="ARBA00022723"/>
    </source>
</evidence>
<dbReference type="SFLD" id="SFLDF00543">
    <property type="entry name" value="alternative_heme_biosynthesis"/>
    <property type="match status" value="1"/>
</dbReference>
<dbReference type="EC" id="4.1.99.26" evidence="11"/>
<keyword evidence="3" id="KW-0949">S-adenosyl-L-methionine</keyword>
<dbReference type="PROSITE" id="PS51918">
    <property type="entry name" value="RADICAL_SAM"/>
    <property type="match status" value="1"/>
</dbReference>
<dbReference type="InterPro" id="IPR013785">
    <property type="entry name" value="Aldolase_TIM"/>
</dbReference>
<evidence type="ECO:0000313" key="16">
    <source>
        <dbReference type="EMBL" id="OEF96084.1"/>
    </source>
</evidence>
<dbReference type="RefSeq" id="WP_069644005.1">
    <property type="nucleotide sequence ID" value="NZ_MIJE01000033.1"/>
</dbReference>
<sequence>MIGISRLLCENENFGDSLRYAKGSHGQKDGAIAGHGPVVVWTSTKTCNLSCVHCYAASENKKYEGELTTDEAKVFIDDLADFKVPVLLFSGGEPLVRPDTFELAEYAASKNIRVTYSTNGILIDKDVAKRMKQIGVGYVGISFDGIGEVHDKFRGMEGAFEKSLQGVKNCIEVGQKVGLRFTINKQNYKQLNEIFDFLEKEDIPRACFYHLVYSGRGNEMVQDDLTHEESRHALDIIMDRTIDFFNRGIEKEILTVDNHADAIYLYLRAKEKYPEKAEQIYNLIKTNGGNRSGIAFGNVDNLGNVHPDQFTQGYTFGNIREQKFSEIWTNAEHPILKGLKDRKPLLKGRCAQCKWLNMCNGNFRARADAIHGDFWESDPACYLTDEEIGLTVKA</sequence>
<gene>
    <name evidence="16" type="ORF">BHF68_10125</name>
</gene>
<keyword evidence="5" id="KW-0408">Iron</keyword>
<keyword evidence="7" id="KW-0456">Lyase</keyword>
<comment type="catalytic activity">
    <reaction evidence="8">
        <text>[mycofactocin precursor peptide]-C-terminal glycyl-L-valyl-L-tyrosine + S-adenosyl-L-methionine = [mycofactocin precursor peptide]-C-terminal glycyl-N-{[2-(4-hydroxyphenyl)ethenyl]-3-methylbutanamide} + 5'-deoxyadenosine + L-methionine + CO2</text>
        <dbReference type="Rhea" id="RHEA:65492"/>
        <dbReference type="Rhea" id="RHEA-COMP:16815"/>
        <dbReference type="Rhea" id="RHEA-COMP:16816"/>
        <dbReference type="ChEBI" id="CHEBI:16526"/>
        <dbReference type="ChEBI" id="CHEBI:17319"/>
        <dbReference type="ChEBI" id="CHEBI:57844"/>
        <dbReference type="ChEBI" id="CHEBI:59789"/>
        <dbReference type="ChEBI" id="CHEBI:156515"/>
        <dbReference type="ChEBI" id="CHEBI:156517"/>
        <dbReference type="EC" id="1.3.98.7"/>
    </reaction>
</comment>
<keyword evidence="2" id="KW-0004">4Fe-4S</keyword>
<evidence type="ECO:0000256" key="6">
    <source>
        <dbReference type="ARBA" id="ARBA00023014"/>
    </source>
</evidence>
<dbReference type="EC" id="1.3.98.7" evidence="10"/>
<evidence type="ECO:0000256" key="2">
    <source>
        <dbReference type="ARBA" id="ARBA00022485"/>
    </source>
</evidence>
<protein>
    <recommendedName>
        <fullName evidence="12">Mycofactocin maturase MftC</fullName>
        <ecNumber evidence="10">1.3.98.7</ecNumber>
        <ecNumber evidence="11">4.1.99.26</ecNumber>
    </recommendedName>
    <alternativeName>
        <fullName evidence="14">[Mycofactocin precursor peptide]-pyrrolidinone derivative synthase</fullName>
    </alternativeName>
    <alternativeName>
        <fullName evidence="13">[Mycofactocin precursor peptide]-tyrosine decarboxylase</fullName>
    </alternativeName>
</protein>
<dbReference type="InterPro" id="IPR007197">
    <property type="entry name" value="rSAM"/>
</dbReference>
<dbReference type="GO" id="GO:0006783">
    <property type="term" value="P:heme biosynthetic process"/>
    <property type="evidence" value="ECO:0007669"/>
    <property type="project" value="TreeGrafter"/>
</dbReference>
<dbReference type="SFLD" id="SFLDG01385">
    <property type="entry name" value="heme_carboxy_lyase_like"/>
    <property type="match status" value="1"/>
</dbReference>
<dbReference type="OrthoDB" id="7021155at2"/>
<dbReference type="GO" id="GO:0046872">
    <property type="term" value="F:metal ion binding"/>
    <property type="evidence" value="ECO:0007669"/>
    <property type="project" value="UniProtKB-KW"/>
</dbReference>
<keyword evidence="6" id="KW-0411">Iron-sulfur</keyword>